<dbReference type="Proteomes" id="UP001430149">
    <property type="component" value="Unassembled WGS sequence"/>
</dbReference>
<protein>
    <recommendedName>
        <fullName evidence="3">Type 1 fimbrial protein</fullName>
    </recommendedName>
</protein>
<comment type="caution">
    <text evidence="1">The sequence shown here is derived from an EMBL/GenBank/DDBJ whole genome shotgun (WGS) entry which is preliminary data.</text>
</comment>
<dbReference type="RefSeq" id="WP_204682547.1">
    <property type="nucleotide sequence ID" value="NZ_BSNR01000002.1"/>
</dbReference>
<reference evidence="1" key="1">
    <citation type="submission" date="2020-10" db="EMBL/GenBank/DDBJ databases">
        <title>Phylogeny of dyella-like bacteria.</title>
        <authorList>
            <person name="Fu J."/>
        </authorList>
    </citation>
    <scope>NUCLEOTIDE SEQUENCE</scope>
    <source>
        <strain evidence="1">DHOC52</strain>
    </source>
</reference>
<gene>
    <name evidence="1" type="ORF">ISP19_12315</name>
</gene>
<evidence type="ECO:0000313" key="2">
    <source>
        <dbReference type="Proteomes" id="UP001430149"/>
    </source>
</evidence>
<evidence type="ECO:0000313" key="1">
    <source>
        <dbReference type="EMBL" id="MBM7126154.1"/>
    </source>
</evidence>
<organism evidence="1 2">
    <name type="scientific">Dyella flava</name>
    <dbReference type="NCBI Taxonomy" id="1920170"/>
    <lineage>
        <taxon>Bacteria</taxon>
        <taxon>Pseudomonadati</taxon>
        <taxon>Pseudomonadota</taxon>
        <taxon>Gammaproteobacteria</taxon>
        <taxon>Lysobacterales</taxon>
        <taxon>Rhodanobacteraceae</taxon>
        <taxon>Dyella</taxon>
    </lineage>
</organism>
<accession>A0ABS2K5J0</accession>
<keyword evidence="2" id="KW-1185">Reference proteome</keyword>
<dbReference type="EMBL" id="JADIKE010000036">
    <property type="protein sequence ID" value="MBM7126154.1"/>
    <property type="molecule type" value="Genomic_DNA"/>
</dbReference>
<proteinExistence type="predicted"/>
<evidence type="ECO:0008006" key="3">
    <source>
        <dbReference type="Google" id="ProtNLM"/>
    </source>
</evidence>
<name>A0ABS2K5J0_9GAMM</name>
<sequence length="133" mass="13894">MRGRRWWVLVGCFFVAVLGASVAKAGGSVKAEGGSIKGGTITFVGALVEPTCNISAAADLLSTVNRAARAQQPYQQSCSGTASAPVNASRTYSASVEHLSSTEPDQVLRYFASYVRATQSSGADPVLVTQTYE</sequence>